<keyword evidence="1" id="KW-1133">Transmembrane helix</keyword>
<name>A0A397TAM6_9GLOM</name>
<feature type="transmembrane region" description="Helical" evidence="1">
    <location>
        <begin position="12"/>
        <end position="41"/>
    </location>
</feature>
<accession>A0A397TAM6</accession>
<evidence type="ECO:0000256" key="1">
    <source>
        <dbReference type="SAM" id="Phobius"/>
    </source>
</evidence>
<sequence length="67" mass="7613">MFISACKYIRCLMSLLSSGCCCCVILSVYTFLILSVTLILFKHLSMNSLYLSSSINLLIIFFHEYMG</sequence>
<keyword evidence="1" id="KW-0472">Membrane</keyword>
<reference evidence="2 3" key="1">
    <citation type="submission" date="2018-06" db="EMBL/GenBank/DDBJ databases">
        <title>Comparative genomics reveals the genomic features of Rhizophagus irregularis, R. cerebriforme, R. diaphanum and Gigaspora rosea, and their symbiotic lifestyle signature.</title>
        <authorList>
            <person name="Morin E."/>
            <person name="San Clemente H."/>
            <person name="Chen E.C.H."/>
            <person name="De La Providencia I."/>
            <person name="Hainaut M."/>
            <person name="Kuo A."/>
            <person name="Kohler A."/>
            <person name="Murat C."/>
            <person name="Tang N."/>
            <person name="Roy S."/>
            <person name="Loubradou J."/>
            <person name="Henrissat B."/>
            <person name="Grigoriev I.V."/>
            <person name="Corradi N."/>
            <person name="Roux C."/>
            <person name="Martin F.M."/>
        </authorList>
    </citation>
    <scope>NUCLEOTIDE SEQUENCE [LARGE SCALE GENOMIC DNA]</scope>
    <source>
        <strain evidence="2 3">DAOM 227022</strain>
    </source>
</reference>
<dbReference type="Proteomes" id="UP000265703">
    <property type="component" value="Unassembled WGS sequence"/>
</dbReference>
<gene>
    <name evidence="2" type="ORF">C1645_758660</name>
</gene>
<dbReference type="AlphaFoldDB" id="A0A397TAM6"/>
<evidence type="ECO:0000313" key="2">
    <source>
        <dbReference type="EMBL" id="RIA94922.1"/>
    </source>
</evidence>
<organism evidence="2 3">
    <name type="scientific">Glomus cerebriforme</name>
    <dbReference type="NCBI Taxonomy" id="658196"/>
    <lineage>
        <taxon>Eukaryota</taxon>
        <taxon>Fungi</taxon>
        <taxon>Fungi incertae sedis</taxon>
        <taxon>Mucoromycota</taxon>
        <taxon>Glomeromycotina</taxon>
        <taxon>Glomeromycetes</taxon>
        <taxon>Glomerales</taxon>
        <taxon>Glomeraceae</taxon>
        <taxon>Glomus</taxon>
    </lineage>
</organism>
<proteinExistence type="predicted"/>
<protein>
    <submittedName>
        <fullName evidence="2">Uncharacterized protein</fullName>
    </submittedName>
</protein>
<keyword evidence="3" id="KW-1185">Reference proteome</keyword>
<keyword evidence="1" id="KW-0812">Transmembrane</keyword>
<feature type="transmembrane region" description="Helical" evidence="1">
    <location>
        <begin position="47"/>
        <end position="66"/>
    </location>
</feature>
<comment type="caution">
    <text evidence="2">The sequence shown here is derived from an EMBL/GenBank/DDBJ whole genome shotgun (WGS) entry which is preliminary data.</text>
</comment>
<dbReference type="EMBL" id="QKYT01000070">
    <property type="protein sequence ID" value="RIA94922.1"/>
    <property type="molecule type" value="Genomic_DNA"/>
</dbReference>
<evidence type="ECO:0000313" key="3">
    <source>
        <dbReference type="Proteomes" id="UP000265703"/>
    </source>
</evidence>